<organism evidence="1 2">
    <name type="scientific">Portunus trituberculatus</name>
    <name type="common">Swimming crab</name>
    <name type="synonym">Neptunus trituberculatus</name>
    <dbReference type="NCBI Taxonomy" id="210409"/>
    <lineage>
        <taxon>Eukaryota</taxon>
        <taxon>Metazoa</taxon>
        <taxon>Ecdysozoa</taxon>
        <taxon>Arthropoda</taxon>
        <taxon>Crustacea</taxon>
        <taxon>Multicrustacea</taxon>
        <taxon>Malacostraca</taxon>
        <taxon>Eumalacostraca</taxon>
        <taxon>Eucarida</taxon>
        <taxon>Decapoda</taxon>
        <taxon>Pleocyemata</taxon>
        <taxon>Brachyura</taxon>
        <taxon>Eubrachyura</taxon>
        <taxon>Portunoidea</taxon>
        <taxon>Portunidae</taxon>
        <taxon>Portuninae</taxon>
        <taxon>Portunus</taxon>
    </lineage>
</organism>
<dbReference type="AlphaFoldDB" id="A0A5B7EER2"/>
<protein>
    <recommendedName>
        <fullName evidence="3">Cyclin N-terminal domain-containing protein</fullName>
    </recommendedName>
</protein>
<name>A0A5B7EER2_PORTR</name>
<comment type="caution">
    <text evidence="1">The sequence shown here is derived from an EMBL/GenBank/DDBJ whole genome shotgun (WGS) entry which is preliminary data.</text>
</comment>
<dbReference type="Proteomes" id="UP000324222">
    <property type="component" value="Unassembled WGS sequence"/>
</dbReference>
<dbReference type="EMBL" id="VSRR010002483">
    <property type="protein sequence ID" value="MPC31676.1"/>
    <property type="molecule type" value="Genomic_DNA"/>
</dbReference>
<sequence length="246" mass="27989">MWLARLWANHRCFIHVHGHHFQSPHFLPLNNTTSLHLHYHTTTLRRCNDIFISSYLDSCVASCSKEDLSTDKVLKQKARKIKEEATPKALACVLIASKLTSNKSLFTTTMVSSLSWLKLHPRDICKHEIQILKHLEFRCCKISPVLEYIGAAVSIAGLWHGSSEPFTNKVKGLNMKCLSAECVQETAVELSDFVYLNREQVYEKLCCSLTGQTPRRTSQFQFLSLEISAFTISFDFPLLSLITLVN</sequence>
<evidence type="ECO:0000313" key="1">
    <source>
        <dbReference type="EMBL" id="MPC31676.1"/>
    </source>
</evidence>
<gene>
    <name evidence="1" type="ORF">E2C01_024973</name>
</gene>
<accession>A0A5B7EER2</accession>
<evidence type="ECO:0000313" key="2">
    <source>
        <dbReference type="Proteomes" id="UP000324222"/>
    </source>
</evidence>
<dbReference type="OrthoDB" id="9983043at2759"/>
<proteinExistence type="predicted"/>
<evidence type="ECO:0008006" key="3">
    <source>
        <dbReference type="Google" id="ProtNLM"/>
    </source>
</evidence>
<keyword evidence="2" id="KW-1185">Reference proteome</keyword>
<reference evidence="1 2" key="1">
    <citation type="submission" date="2019-05" db="EMBL/GenBank/DDBJ databases">
        <title>Another draft genome of Portunus trituberculatus and its Hox gene families provides insights of decapod evolution.</title>
        <authorList>
            <person name="Jeong J.-H."/>
            <person name="Song I."/>
            <person name="Kim S."/>
            <person name="Choi T."/>
            <person name="Kim D."/>
            <person name="Ryu S."/>
            <person name="Kim W."/>
        </authorList>
    </citation>
    <scope>NUCLEOTIDE SEQUENCE [LARGE SCALE GENOMIC DNA]</scope>
    <source>
        <tissue evidence="1">Muscle</tissue>
    </source>
</reference>